<organism evidence="1 2">
    <name type="scientific">Elysia marginata</name>
    <dbReference type="NCBI Taxonomy" id="1093978"/>
    <lineage>
        <taxon>Eukaryota</taxon>
        <taxon>Metazoa</taxon>
        <taxon>Spiralia</taxon>
        <taxon>Lophotrochozoa</taxon>
        <taxon>Mollusca</taxon>
        <taxon>Gastropoda</taxon>
        <taxon>Heterobranchia</taxon>
        <taxon>Euthyneura</taxon>
        <taxon>Panpulmonata</taxon>
        <taxon>Sacoglossa</taxon>
        <taxon>Placobranchoidea</taxon>
        <taxon>Plakobranchidae</taxon>
        <taxon>Elysia</taxon>
    </lineage>
</organism>
<evidence type="ECO:0000313" key="2">
    <source>
        <dbReference type="Proteomes" id="UP000762676"/>
    </source>
</evidence>
<keyword evidence="2" id="KW-1185">Reference proteome</keyword>
<protein>
    <submittedName>
        <fullName evidence="1">Uncharacterized protein</fullName>
    </submittedName>
</protein>
<comment type="caution">
    <text evidence="1">The sequence shown here is derived from an EMBL/GenBank/DDBJ whole genome shotgun (WGS) entry which is preliminary data.</text>
</comment>
<gene>
    <name evidence="1" type="ORF">ElyMa_001374500</name>
</gene>
<sequence>MALHAVIIDTTKTFDTINREAKNVDNHISSNSAGAVQQCVGQNHSRSLTTEIGFYNAAVLTTKLYRAETWLLYRKQVKFLEVERIPSEMTKSHHESVARLRHQRRGLGQTKHLKRRIHADAQVAPLGRTHVTHG</sequence>
<dbReference type="EMBL" id="BMAT01002732">
    <property type="protein sequence ID" value="GFS12579.1"/>
    <property type="molecule type" value="Genomic_DNA"/>
</dbReference>
<reference evidence="1 2" key="1">
    <citation type="journal article" date="2021" name="Elife">
        <title>Chloroplast acquisition without the gene transfer in kleptoplastic sea slugs, Plakobranchus ocellatus.</title>
        <authorList>
            <person name="Maeda T."/>
            <person name="Takahashi S."/>
            <person name="Yoshida T."/>
            <person name="Shimamura S."/>
            <person name="Takaki Y."/>
            <person name="Nagai Y."/>
            <person name="Toyoda A."/>
            <person name="Suzuki Y."/>
            <person name="Arimoto A."/>
            <person name="Ishii H."/>
            <person name="Satoh N."/>
            <person name="Nishiyama T."/>
            <person name="Hasebe M."/>
            <person name="Maruyama T."/>
            <person name="Minagawa J."/>
            <person name="Obokata J."/>
            <person name="Shigenobu S."/>
        </authorList>
    </citation>
    <scope>NUCLEOTIDE SEQUENCE [LARGE SCALE GENOMIC DNA]</scope>
</reference>
<dbReference type="Proteomes" id="UP000762676">
    <property type="component" value="Unassembled WGS sequence"/>
</dbReference>
<dbReference type="AlphaFoldDB" id="A0AAV4IS75"/>
<name>A0AAV4IS75_9GAST</name>
<evidence type="ECO:0000313" key="1">
    <source>
        <dbReference type="EMBL" id="GFS12579.1"/>
    </source>
</evidence>
<accession>A0AAV4IS75</accession>
<proteinExistence type="predicted"/>